<evidence type="ECO:0000256" key="2">
    <source>
        <dbReference type="ARBA" id="ARBA00022980"/>
    </source>
</evidence>
<evidence type="ECO:0000313" key="5">
    <source>
        <dbReference type="EMBL" id="EGD81099.1"/>
    </source>
</evidence>
<dbReference type="PANTHER" id="PTHR21569:SF1">
    <property type="entry name" value="SMALL RIBOSOMAL SUBUNIT PROTEIN US9M"/>
    <property type="match status" value="1"/>
</dbReference>
<dbReference type="KEGG" id="sre:PTSG_11136"/>
<evidence type="ECO:0000256" key="3">
    <source>
        <dbReference type="ARBA" id="ARBA00023274"/>
    </source>
</evidence>
<dbReference type="eggNOG" id="KOG1697">
    <property type="taxonomic scope" value="Eukaryota"/>
</dbReference>
<gene>
    <name evidence="5" type="ORF">PTSG_11136</name>
</gene>
<dbReference type="InterPro" id="IPR020574">
    <property type="entry name" value="Ribosomal_uS9_CS"/>
</dbReference>
<dbReference type="Gene3D" id="3.30.230.10">
    <property type="match status" value="1"/>
</dbReference>
<dbReference type="InterPro" id="IPR020568">
    <property type="entry name" value="Ribosomal_Su5_D2-typ_SF"/>
</dbReference>
<name>F2USJ0_SALR5</name>
<dbReference type="OrthoDB" id="10254627at2759"/>
<sequence>MVWQVARQRGTVVAMASVSRAASRGSAVVQAVRSVCSARPTQFPRRKVVEPNQSNIVHDEIKEVLKGTNLEHIQDFRHLYRLLYPGPVPPNYRDLITVDAVRKELMYLFPSPLIRPDFDPIAKRVPLEQLSNNCIELDPMFRPTSAAHFTGNPKFFNMLAYDELTAAMTEVYYHPLFEELGQQSLKRFMTETVDTTVAVQQQQLDSKGRAHAVGKRKTSVARVWVWPEPGPMPKMKVNGRPIAEYFKDTDKLLAALAPLRRLDVADQFSIMCNVHGGGVTGQAEAISLGISKALVTLRPELKPELDREVAR</sequence>
<dbReference type="InterPro" id="IPR000754">
    <property type="entry name" value="Ribosomal_uS9"/>
</dbReference>
<dbReference type="GeneID" id="16068306"/>
<dbReference type="InterPro" id="IPR014721">
    <property type="entry name" value="Ribsml_uS5_D2-typ_fold_subgr"/>
</dbReference>
<accession>F2USJ0</accession>
<dbReference type="GO" id="GO:0006412">
    <property type="term" value="P:translation"/>
    <property type="evidence" value="ECO:0007669"/>
    <property type="project" value="InterPro"/>
</dbReference>
<dbReference type="Proteomes" id="UP000007799">
    <property type="component" value="Unassembled WGS sequence"/>
</dbReference>
<evidence type="ECO:0000313" key="6">
    <source>
        <dbReference type="Proteomes" id="UP000007799"/>
    </source>
</evidence>
<dbReference type="Pfam" id="PF00380">
    <property type="entry name" value="Ribosomal_S9"/>
    <property type="match status" value="1"/>
</dbReference>
<organism evidence="6">
    <name type="scientific">Salpingoeca rosetta (strain ATCC 50818 / BSB-021)</name>
    <dbReference type="NCBI Taxonomy" id="946362"/>
    <lineage>
        <taxon>Eukaryota</taxon>
        <taxon>Choanoflagellata</taxon>
        <taxon>Craspedida</taxon>
        <taxon>Salpingoecidae</taxon>
        <taxon>Salpingoeca</taxon>
    </lineage>
</organism>
<keyword evidence="6" id="KW-1185">Reference proteome</keyword>
<keyword evidence="3 4" id="KW-0687">Ribonucleoprotein</keyword>
<reference evidence="5" key="1">
    <citation type="submission" date="2009-08" db="EMBL/GenBank/DDBJ databases">
        <title>Annotation of Salpingoeca rosetta.</title>
        <authorList>
            <consortium name="The Broad Institute Genome Sequencing Platform"/>
            <person name="Russ C."/>
            <person name="Cuomo C."/>
            <person name="Burger G."/>
            <person name="Gray M.W."/>
            <person name="Holland P.W.H."/>
            <person name="King N."/>
            <person name="Lang F.B.F."/>
            <person name="Roger A.J."/>
            <person name="Ruiz-Trillo I."/>
            <person name="Young S.K."/>
            <person name="Zeng Q."/>
            <person name="Gargeya S."/>
            <person name="Alvarado L."/>
            <person name="Berlin A."/>
            <person name="Chapman S.B."/>
            <person name="Chen Z."/>
            <person name="Freedman E."/>
            <person name="Gellesch M."/>
            <person name="Goldberg J."/>
            <person name="Griggs A."/>
            <person name="Gujja S."/>
            <person name="Heilman E."/>
            <person name="Heiman D."/>
            <person name="Howarth C."/>
            <person name="Mehta T."/>
            <person name="Neiman D."/>
            <person name="Pearson M."/>
            <person name="Roberts A."/>
            <person name="Saif S."/>
            <person name="Shea T."/>
            <person name="Shenoy N."/>
            <person name="Sisk P."/>
            <person name="Stolte C."/>
            <person name="Sykes S."/>
            <person name="White J."/>
            <person name="Yandava C."/>
            <person name="Haas B."/>
            <person name="Nusbaum C."/>
            <person name="Birren B."/>
        </authorList>
    </citation>
    <scope>NUCLEOTIDE SEQUENCE [LARGE SCALE GENOMIC DNA]</scope>
    <source>
        <strain evidence="5">ATCC 50818</strain>
    </source>
</reference>
<protein>
    <submittedName>
        <fullName evidence="5">Uncharacterized protein</fullName>
    </submittedName>
</protein>
<dbReference type="PROSITE" id="PS00360">
    <property type="entry name" value="RIBOSOMAL_S9"/>
    <property type="match status" value="1"/>
</dbReference>
<evidence type="ECO:0000256" key="1">
    <source>
        <dbReference type="ARBA" id="ARBA00005251"/>
    </source>
</evidence>
<dbReference type="PANTHER" id="PTHR21569">
    <property type="entry name" value="RIBOSOMAL PROTEIN S9"/>
    <property type="match status" value="1"/>
</dbReference>
<dbReference type="InParanoid" id="F2USJ0"/>
<dbReference type="AlphaFoldDB" id="F2USJ0"/>
<dbReference type="RefSeq" id="XP_004987784.1">
    <property type="nucleotide sequence ID" value="XM_004987727.1"/>
</dbReference>
<dbReference type="GO" id="GO:0003723">
    <property type="term" value="F:RNA binding"/>
    <property type="evidence" value="ECO:0007669"/>
    <property type="project" value="TreeGrafter"/>
</dbReference>
<dbReference type="GO" id="GO:0003735">
    <property type="term" value="F:structural constituent of ribosome"/>
    <property type="evidence" value="ECO:0007669"/>
    <property type="project" value="InterPro"/>
</dbReference>
<evidence type="ECO:0000256" key="4">
    <source>
        <dbReference type="RuleBase" id="RU003815"/>
    </source>
</evidence>
<keyword evidence="2 4" id="KW-0689">Ribosomal protein</keyword>
<dbReference type="STRING" id="946362.F2USJ0"/>
<dbReference type="GO" id="GO:0005763">
    <property type="term" value="C:mitochondrial small ribosomal subunit"/>
    <property type="evidence" value="ECO:0007669"/>
    <property type="project" value="TreeGrafter"/>
</dbReference>
<dbReference type="EMBL" id="GL832995">
    <property type="protein sequence ID" value="EGD81099.1"/>
    <property type="molecule type" value="Genomic_DNA"/>
</dbReference>
<comment type="similarity">
    <text evidence="1 4">Belongs to the universal ribosomal protein uS9 family.</text>
</comment>
<dbReference type="FunCoup" id="F2USJ0">
    <property type="interactions" value="985"/>
</dbReference>
<dbReference type="SUPFAM" id="SSF54211">
    <property type="entry name" value="Ribosomal protein S5 domain 2-like"/>
    <property type="match status" value="1"/>
</dbReference>
<proteinExistence type="inferred from homology"/>